<comment type="caution">
    <text evidence="1">The sequence shown here is derived from an EMBL/GenBank/DDBJ whole genome shotgun (WGS) entry which is preliminary data.</text>
</comment>
<accession>A0A1F2PBA3</accession>
<reference evidence="1" key="1">
    <citation type="submission" date="2016-05" db="EMBL/GenBank/DDBJ databases">
        <title>Microbial consortia oxidize butane by reversing methanogenesis.</title>
        <authorList>
            <person name="Laso-Perez R."/>
            <person name="Richter M."/>
            <person name="Wegener G."/>
            <person name="Musat F."/>
        </authorList>
    </citation>
    <scope>NUCLEOTIDE SEQUENCE [LARGE SCALE GENOMIC DNA]</scope>
    <source>
        <strain evidence="1">BOX2</strain>
    </source>
</reference>
<proteinExistence type="predicted"/>
<evidence type="ECO:0000313" key="1">
    <source>
        <dbReference type="EMBL" id="OFV68192.1"/>
    </source>
</evidence>
<keyword evidence="2" id="KW-1185">Reference proteome</keyword>
<sequence>MTKRVRIINDLPDLVPLLQIFASKREKQVFDLLTSGWYTEDELKAKLGSEEISNSLDILRESGLLENKWRIPTAGTTPLIEYTTSYSKVRLNLQCEMEDLGDIIAISFMEEDEFNQIVDELIRCIHEGKDSITNISISEGISPVLLKAAVKRSSKLLLKGQKLELISED</sequence>
<dbReference type="Proteomes" id="UP000186940">
    <property type="component" value="Unassembled WGS sequence"/>
</dbReference>
<gene>
    <name evidence="1" type="ORF">SCAL_000832</name>
</gene>
<dbReference type="AlphaFoldDB" id="A0A1F2PBA3"/>
<dbReference type="EMBL" id="LYOS01000002">
    <property type="protein sequence ID" value="OFV68192.1"/>
    <property type="molecule type" value="Genomic_DNA"/>
</dbReference>
<organism evidence="1 2">
    <name type="scientific">Candidatus Syntropharchaeum caldarium</name>
    <dbReference type="NCBI Taxonomy" id="1838285"/>
    <lineage>
        <taxon>Archaea</taxon>
        <taxon>Methanobacteriati</taxon>
        <taxon>Methanobacteriota</taxon>
        <taxon>Stenosarchaea group</taxon>
        <taxon>Methanomicrobia</taxon>
        <taxon>Methanosarcinales</taxon>
        <taxon>ANME-2 cluster</taxon>
        <taxon>Candidatus Syntropharchaeum</taxon>
    </lineage>
</organism>
<evidence type="ECO:0000313" key="2">
    <source>
        <dbReference type="Proteomes" id="UP000186940"/>
    </source>
</evidence>
<protein>
    <submittedName>
        <fullName evidence="1">ArsR transcriptional regulator</fullName>
    </submittedName>
</protein>
<name>A0A1F2PBA3_9EURY</name>
<dbReference type="InterPro" id="IPR014517">
    <property type="entry name" value="ArsR_tscrpt_regulator"/>
</dbReference>
<dbReference type="PIRSF" id="PIRSF022057">
    <property type="entry name" value="UCP022057"/>
    <property type="match status" value="1"/>
</dbReference>
<dbReference type="Pfam" id="PF09824">
    <property type="entry name" value="ArsR"/>
    <property type="match status" value="1"/>
</dbReference>
<dbReference type="STRING" id="1838285.SCAL_000832"/>